<evidence type="ECO:0000256" key="2">
    <source>
        <dbReference type="ARBA" id="ARBA00005967"/>
    </source>
</evidence>
<dbReference type="GO" id="GO:0005886">
    <property type="term" value="C:plasma membrane"/>
    <property type="evidence" value="ECO:0007669"/>
    <property type="project" value="UniProtKB-SubCell"/>
</dbReference>
<dbReference type="GO" id="GO:0046872">
    <property type="term" value="F:metal ion binding"/>
    <property type="evidence" value="ECO:0007669"/>
    <property type="project" value="UniProtKB-KW"/>
</dbReference>
<dbReference type="Pfam" id="PF01219">
    <property type="entry name" value="DAGK_prokar"/>
    <property type="match status" value="1"/>
</dbReference>
<evidence type="ECO:0000256" key="17">
    <source>
        <dbReference type="PIRSR" id="PIRSR600829-3"/>
    </source>
</evidence>
<keyword evidence="8" id="KW-0418">Kinase</keyword>
<keyword evidence="5" id="KW-0808">Transferase</keyword>
<dbReference type="STRING" id="1798480.A2851_03955"/>
<evidence type="ECO:0000256" key="8">
    <source>
        <dbReference type="ARBA" id="ARBA00022777"/>
    </source>
</evidence>
<comment type="cofactor">
    <cofactor evidence="18">
        <name>Mg(2+)</name>
        <dbReference type="ChEBI" id="CHEBI:18420"/>
    </cofactor>
    <text evidence="18">Mn(2+), Zn(2+), Cd(2+) and Co(2+) support activity to lesser extents.</text>
</comment>
<feature type="binding site" evidence="16">
    <location>
        <position position="65"/>
    </location>
    <ligand>
        <name>substrate</name>
    </ligand>
</feature>
<keyword evidence="4" id="KW-0444">Lipid biosynthesis</keyword>
<keyword evidence="3" id="KW-1003">Cell membrane</keyword>
<feature type="binding site" evidence="17">
    <location>
        <begin position="90"/>
        <end position="91"/>
    </location>
    <ligand>
        <name>ATP</name>
        <dbReference type="ChEBI" id="CHEBI:30616"/>
    </ligand>
</feature>
<feature type="binding site" evidence="18">
    <location>
        <position position="72"/>
    </location>
    <ligand>
        <name>a divalent metal cation</name>
        <dbReference type="ChEBI" id="CHEBI:60240"/>
    </ligand>
</feature>
<dbReference type="GO" id="GO:0016301">
    <property type="term" value="F:kinase activity"/>
    <property type="evidence" value="ECO:0007669"/>
    <property type="project" value="UniProtKB-KW"/>
</dbReference>
<evidence type="ECO:0000256" key="13">
    <source>
        <dbReference type="ARBA" id="ARBA00023209"/>
    </source>
</evidence>
<keyword evidence="14" id="KW-1208">Phospholipid metabolism</keyword>
<keyword evidence="11" id="KW-0443">Lipid metabolism</keyword>
<dbReference type="EMBL" id="MFKT01000023">
    <property type="protein sequence ID" value="OGG52727.1"/>
    <property type="molecule type" value="Genomic_DNA"/>
</dbReference>
<protein>
    <recommendedName>
        <fullName evidence="22">Diacylglycerol kinase</fullName>
    </recommendedName>
</protein>
<dbReference type="GO" id="GO:0005524">
    <property type="term" value="F:ATP binding"/>
    <property type="evidence" value="ECO:0007669"/>
    <property type="project" value="UniProtKB-KW"/>
</dbReference>
<feature type="active site" description="Proton acceptor" evidence="15">
    <location>
        <position position="65"/>
    </location>
</feature>
<evidence type="ECO:0008006" key="22">
    <source>
        <dbReference type="Google" id="ProtNLM"/>
    </source>
</evidence>
<accession>A0A1F6CUD4</accession>
<evidence type="ECO:0000256" key="5">
    <source>
        <dbReference type="ARBA" id="ARBA00022679"/>
    </source>
</evidence>
<evidence type="ECO:0000256" key="4">
    <source>
        <dbReference type="ARBA" id="ARBA00022516"/>
    </source>
</evidence>
<feature type="binding site" evidence="16">
    <location>
        <position position="94"/>
    </location>
    <ligand>
        <name>substrate</name>
    </ligand>
</feature>
<evidence type="ECO:0000256" key="6">
    <source>
        <dbReference type="ARBA" id="ARBA00022692"/>
    </source>
</evidence>
<evidence type="ECO:0000256" key="15">
    <source>
        <dbReference type="PIRSR" id="PIRSR600829-1"/>
    </source>
</evidence>
<organism evidence="20 21">
    <name type="scientific">Candidatus Kaiserbacteria bacterium RIFCSPHIGHO2_01_FULL_53_29</name>
    <dbReference type="NCBI Taxonomy" id="1798480"/>
    <lineage>
        <taxon>Bacteria</taxon>
        <taxon>Candidatus Kaiseribacteriota</taxon>
    </lineage>
</organism>
<comment type="subcellular location">
    <subcellularLocation>
        <location evidence="1">Cell membrane</location>
        <topology evidence="1">Multi-pass membrane protein</topology>
    </subcellularLocation>
</comment>
<proteinExistence type="inferred from homology"/>
<evidence type="ECO:0000313" key="21">
    <source>
        <dbReference type="Proteomes" id="UP000176863"/>
    </source>
</evidence>
<comment type="caution">
    <text evidence="20">The sequence shown here is derived from an EMBL/GenBank/DDBJ whole genome shotgun (WGS) entry which is preliminary data.</text>
</comment>
<evidence type="ECO:0000313" key="20">
    <source>
        <dbReference type="EMBL" id="OGG52727.1"/>
    </source>
</evidence>
<keyword evidence="10 19" id="KW-1133">Transmembrane helix</keyword>
<dbReference type="InterPro" id="IPR033717">
    <property type="entry name" value="UDPK"/>
</dbReference>
<name>A0A1F6CUD4_9BACT</name>
<keyword evidence="7 17" id="KW-0547">Nucleotide-binding</keyword>
<evidence type="ECO:0000256" key="7">
    <source>
        <dbReference type="ARBA" id="ARBA00022741"/>
    </source>
</evidence>
<sequence>MSFKKKLQNIRPSWRAVVMMWREELSFKLQILFGSLTIVASWVFQISKIEFLVVLLVIGAVLAIEALNTAIEELCDHVTPSEHPKIGKVKDLGSAASGLIGITATVIGLIIFVPHLLLIL</sequence>
<dbReference type="PANTHER" id="PTHR34299">
    <property type="entry name" value="DIACYLGLYCEROL KINASE"/>
    <property type="match status" value="1"/>
</dbReference>
<evidence type="ECO:0000256" key="3">
    <source>
        <dbReference type="ARBA" id="ARBA00022475"/>
    </source>
</evidence>
<feature type="binding site" evidence="17">
    <location>
        <position position="72"/>
    </location>
    <ligand>
        <name>ATP</name>
        <dbReference type="ChEBI" id="CHEBI:30616"/>
    </ligand>
</feature>
<feature type="transmembrane region" description="Helical" evidence="19">
    <location>
        <begin position="25"/>
        <end position="45"/>
    </location>
</feature>
<feature type="transmembrane region" description="Helical" evidence="19">
    <location>
        <begin position="92"/>
        <end position="117"/>
    </location>
</feature>
<evidence type="ECO:0000256" key="18">
    <source>
        <dbReference type="PIRSR" id="PIRSR600829-4"/>
    </source>
</evidence>
<evidence type="ECO:0000256" key="10">
    <source>
        <dbReference type="ARBA" id="ARBA00022989"/>
    </source>
</evidence>
<evidence type="ECO:0000256" key="9">
    <source>
        <dbReference type="ARBA" id="ARBA00022840"/>
    </source>
</evidence>
<dbReference type="AlphaFoldDB" id="A0A1F6CUD4"/>
<evidence type="ECO:0000256" key="16">
    <source>
        <dbReference type="PIRSR" id="PIRSR600829-2"/>
    </source>
</evidence>
<dbReference type="CDD" id="cd14265">
    <property type="entry name" value="UDPK_IM_like"/>
    <property type="match status" value="1"/>
</dbReference>
<evidence type="ECO:0000256" key="19">
    <source>
        <dbReference type="SAM" id="Phobius"/>
    </source>
</evidence>
<evidence type="ECO:0000256" key="11">
    <source>
        <dbReference type="ARBA" id="ARBA00023098"/>
    </source>
</evidence>
<keyword evidence="12 19" id="KW-0472">Membrane</keyword>
<comment type="similarity">
    <text evidence="2">Belongs to the bacterial diacylglycerol kinase family.</text>
</comment>
<evidence type="ECO:0000256" key="14">
    <source>
        <dbReference type="ARBA" id="ARBA00023264"/>
    </source>
</evidence>
<evidence type="ECO:0000256" key="1">
    <source>
        <dbReference type="ARBA" id="ARBA00004651"/>
    </source>
</evidence>
<feature type="binding site" evidence="18">
    <location>
        <position position="24"/>
    </location>
    <ligand>
        <name>a divalent metal cation</name>
        <dbReference type="ChEBI" id="CHEBI:60240"/>
    </ligand>
</feature>
<keyword evidence="6 19" id="KW-0812">Transmembrane</keyword>
<keyword evidence="13" id="KW-0594">Phospholipid biosynthesis</keyword>
<feature type="binding site" evidence="17">
    <location>
        <position position="24"/>
    </location>
    <ligand>
        <name>ATP</name>
        <dbReference type="ChEBI" id="CHEBI:30616"/>
    </ligand>
</feature>
<dbReference type="Proteomes" id="UP000176863">
    <property type="component" value="Unassembled WGS sequence"/>
</dbReference>
<dbReference type="Gene3D" id="1.10.287.3610">
    <property type="match status" value="1"/>
</dbReference>
<keyword evidence="9 17" id="KW-0067">ATP-binding</keyword>
<evidence type="ECO:0000256" key="12">
    <source>
        <dbReference type="ARBA" id="ARBA00023136"/>
    </source>
</evidence>
<dbReference type="GO" id="GO:0008654">
    <property type="term" value="P:phospholipid biosynthetic process"/>
    <property type="evidence" value="ECO:0007669"/>
    <property type="project" value="UniProtKB-KW"/>
</dbReference>
<gene>
    <name evidence="20" type="ORF">A2851_03955</name>
</gene>
<keyword evidence="18" id="KW-0479">Metal-binding</keyword>
<feature type="transmembrane region" description="Helical" evidence="19">
    <location>
        <begin position="51"/>
        <end position="71"/>
    </location>
</feature>
<dbReference type="InterPro" id="IPR036945">
    <property type="entry name" value="DAGK_sf"/>
</dbReference>
<dbReference type="InterPro" id="IPR000829">
    <property type="entry name" value="DAGK"/>
</dbReference>
<reference evidence="20 21" key="1">
    <citation type="journal article" date="2016" name="Nat. Commun.">
        <title>Thousands of microbial genomes shed light on interconnected biogeochemical processes in an aquifer system.</title>
        <authorList>
            <person name="Anantharaman K."/>
            <person name="Brown C.T."/>
            <person name="Hug L.A."/>
            <person name="Sharon I."/>
            <person name="Castelle C.J."/>
            <person name="Probst A.J."/>
            <person name="Thomas B.C."/>
            <person name="Singh A."/>
            <person name="Wilkins M.J."/>
            <person name="Karaoz U."/>
            <person name="Brodie E.L."/>
            <person name="Williams K.H."/>
            <person name="Hubbard S.S."/>
            <person name="Banfield J.F."/>
        </authorList>
    </citation>
    <scope>NUCLEOTIDE SEQUENCE [LARGE SCALE GENOMIC DNA]</scope>
</reference>
<keyword evidence="18" id="KW-0460">Magnesium</keyword>
<dbReference type="PANTHER" id="PTHR34299:SF1">
    <property type="entry name" value="DIACYLGLYCEROL KINASE"/>
    <property type="match status" value="1"/>
</dbReference>